<gene>
    <name evidence="2" type="ORF">ACFSKQ_13500</name>
</gene>
<evidence type="ECO:0000313" key="2">
    <source>
        <dbReference type="EMBL" id="MFD2238465.1"/>
    </source>
</evidence>
<reference evidence="3" key="1">
    <citation type="journal article" date="2019" name="Int. J. Syst. Evol. Microbiol.">
        <title>The Global Catalogue of Microorganisms (GCM) 10K type strain sequencing project: providing services to taxonomists for standard genome sequencing and annotation.</title>
        <authorList>
            <consortium name="The Broad Institute Genomics Platform"/>
            <consortium name="The Broad Institute Genome Sequencing Center for Infectious Disease"/>
            <person name="Wu L."/>
            <person name="Ma J."/>
        </authorList>
    </citation>
    <scope>NUCLEOTIDE SEQUENCE [LARGE SCALE GENOMIC DNA]</scope>
    <source>
        <strain evidence="3">ZS-35-S2</strain>
    </source>
</reference>
<organism evidence="2 3">
    <name type="scientific">Aureimonas populi</name>
    <dbReference type="NCBI Taxonomy" id="1701758"/>
    <lineage>
        <taxon>Bacteria</taxon>
        <taxon>Pseudomonadati</taxon>
        <taxon>Pseudomonadota</taxon>
        <taxon>Alphaproteobacteria</taxon>
        <taxon>Hyphomicrobiales</taxon>
        <taxon>Aurantimonadaceae</taxon>
        <taxon>Aureimonas</taxon>
    </lineage>
</organism>
<dbReference type="Proteomes" id="UP001597371">
    <property type="component" value="Unassembled WGS sequence"/>
</dbReference>
<evidence type="ECO:0000256" key="1">
    <source>
        <dbReference type="SAM" id="MobiDB-lite"/>
    </source>
</evidence>
<proteinExistence type="predicted"/>
<protein>
    <submittedName>
        <fullName evidence="2">DUF3126 family protein</fullName>
    </submittedName>
</protein>
<feature type="region of interest" description="Disordered" evidence="1">
    <location>
        <begin position="1"/>
        <end position="20"/>
    </location>
</feature>
<dbReference type="InterPro" id="IPR021473">
    <property type="entry name" value="DUF3126"/>
</dbReference>
<dbReference type="RefSeq" id="WP_377946516.1">
    <property type="nucleotide sequence ID" value="NZ_CP072611.1"/>
</dbReference>
<comment type="caution">
    <text evidence="2">The sequence shown here is derived from an EMBL/GenBank/DDBJ whole genome shotgun (WGS) entry which is preliminary data.</text>
</comment>
<accession>A0ABW5CQ59</accession>
<sequence length="89" mass="9977">MPCAQGALASAGTRPVRRDPLKGDEIRKLESYLKKTFRGSDIEVRALPRKNDTAEVYVSDEFAGLISKDTEEGELSYHFTMTILDIDIE</sequence>
<dbReference type="EMBL" id="JBHUIJ010000017">
    <property type="protein sequence ID" value="MFD2238465.1"/>
    <property type="molecule type" value="Genomic_DNA"/>
</dbReference>
<evidence type="ECO:0000313" key="3">
    <source>
        <dbReference type="Proteomes" id="UP001597371"/>
    </source>
</evidence>
<dbReference type="Pfam" id="PF11324">
    <property type="entry name" value="DUF3126"/>
    <property type="match status" value="1"/>
</dbReference>
<name>A0ABW5CQ59_9HYPH</name>
<keyword evidence="3" id="KW-1185">Reference proteome</keyword>